<dbReference type="EMBL" id="QYBC01000001">
    <property type="protein sequence ID" value="RYB07820.1"/>
    <property type="molecule type" value="Genomic_DNA"/>
</dbReference>
<proteinExistence type="predicted"/>
<dbReference type="PROSITE" id="PS51257">
    <property type="entry name" value="PROKAR_LIPOPROTEIN"/>
    <property type="match status" value="1"/>
</dbReference>
<comment type="caution">
    <text evidence="1">The sequence shown here is derived from an EMBL/GenBank/DDBJ whole genome shotgun (WGS) entry which is preliminary data.</text>
</comment>
<keyword evidence="2" id="KW-1185">Reference proteome</keyword>
<evidence type="ECO:0000313" key="1">
    <source>
        <dbReference type="EMBL" id="RYB07820.1"/>
    </source>
</evidence>
<sequence length="205" mass="22566">MFASLERPSAAPIAIVVACCLGIAGTALGLAHAAVAGDDLGLRRAEFWPEQVSVAASSPAPATRTAARRRGPRRIWAASRSRPLRVMLARRERRLRLARHRRAGRRTAMAERVARPASPTVLTLPRPDRPALVSIYQDRTLRDGDAVMLADGIHLFHGGARWPHRPDDFLRLQSVVRLGWSLRHTLSDIDSAPPSRWTMAGTRMG</sequence>
<evidence type="ECO:0000313" key="2">
    <source>
        <dbReference type="Proteomes" id="UP000289411"/>
    </source>
</evidence>
<protein>
    <submittedName>
        <fullName evidence="1">Uncharacterized protein</fullName>
    </submittedName>
</protein>
<dbReference type="RefSeq" id="WP_129217291.1">
    <property type="nucleotide sequence ID" value="NZ_QYBC01000001.1"/>
</dbReference>
<organism evidence="1 2">
    <name type="scientific">Lichenibacterium ramalinae</name>
    <dbReference type="NCBI Taxonomy" id="2316527"/>
    <lineage>
        <taxon>Bacteria</taxon>
        <taxon>Pseudomonadati</taxon>
        <taxon>Pseudomonadota</taxon>
        <taxon>Alphaproteobacteria</taxon>
        <taxon>Hyphomicrobiales</taxon>
        <taxon>Lichenihabitantaceae</taxon>
        <taxon>Lichenibacterium</taxon>
    </lineage>
</organism>
<name>A0A4V1RJ99_9HYPH</name>
<dbReference type="AlphaFoldDB" id="A0A4V1RJ99"/>
<dbReference type="OrthoDB" id="7987917at2"/>
<reference evidence="1 2" key="1">
    <citation type="submission" date="2018-09" db="EMBL/GenBank/DDBJ databases">
        <authorList>
            <person name="Grouzdev D.S."/>
            <person name="Krutkina M.S."/>
        </authorList>
    </citation>
    <scope>NUCLEOTIDE SEQUENCE [LARGE SCALE GENOMIC DNA]</scope>
    <source>
        <strain evidence="1 2">RmlP001</strain>
    </source>
</reference>
<reference evidence="1 2" key="2">
    <citation type="submission" date="2019-02" db="EMBL/GenBank/DDBJ databases">
        <title>'Lichenibacterium ramalinii' gen. nov. sp. nov., 'Lichenibacterium minor' gen. nov. sp. nov.</title>
        <authorList>
            <person name="Pankratov T."/>
        </authorList>
    </citation>
    <scope>NUCLEOTIDE SEQUENCE [LARGE SCALE GENOMIC DNA]</scope>
    <source>
        <strain evidence="1 2">RmlP001</strain>
    </source>
</reference>
<accession>A0A4V1RJ99</accession>
<gene>
    <name evidence="1" type="ORF">D3272_01455</name>
</gene>
<dbReference type="Proteomes" id="UP000289411">
    <property type="component" value="Unassembled WGS sequence"/>
</dbReference>